<dbReference type="RefSeq" id="WP_213258590.1">
    <property type="nucleotide sequence ID" value="NZ_JAGYWA010000005.1"/>
</dbReference>
<dbReference type="EMBL" id="JBHSGV010000005">
    <property type="protein sequence ID" value="MFC4748616.1"/>
    <property type="molecule type" value="Genomic_DNA"/>
</dbReference>
<name>A0ABV9PGU2_9FLAO</name>
<dbReference type="Proteomes" id="UP001595935">
    <property type="component" value="Unassembled WGS sequence"/>
</dbReference>
<reference evidence="2" key="1">
    <citation type="journal article" date="2019" name="Int. J. Syst. Evol. Microbiol.">
        <title>The Global Catalogue of Microorganisms (GCM) 10K type strain sequencing project: providing services to taxonomists for standard genome sequencing and annotation.</title>
        <authorList>
            <consortium name="The Broad Institute Genomics Platform"/>
            <consortium name="The Broad Institute Genome Sequencing Center for Infectious Disease"/>
            <person name="Wu L."/>
            <person name="Ma J."/>
        </authorList>
    </citation>
    <scope>NUCLEOTIDE SEQUENCE [LARGE SCALE GENOMIC DNA]</scope>
    <source>
        <strain evidence="2">WYCCWR 13023</strain>
    </source>
</reference>
<sequence>MKFYEKYPQLKNKTFLSKVLADTVFSTMSLEEQQVSKSKVVKIVDAILKEKELKGNQFFGN</sequence>
<evidence type="ECO:0000313" key="1">
    <source>
        <dbReference type="EMBL" id="MFC4748616.1"/>
    </source>
</evidence>
<keyword evidence="2" id="KW-1185">Reference proteome</keyword>
<accession>A0ABV9PGU2</accession>
<gene>
    <name evidence="1" type="ORF">ACFO5S_14265</name>
</gene>
<evidence type="ECO:0000313" key="2">
    <source>
        <dbReference type="Proteomes" id="UP001595935"/>
    </source>
</evidence>
<protein>
    <submittedName>
        <fullName evidence="1">Uncharacterized protein</fullName>
    </submittedName>
</protein>
<organism evidence="1 2">
    <name type="scientific">Flavobacterium branchiicola</name>
    <dbReference type="NCBI Taxonomy" id="1114875"/>
    <lineage>
        <taxon>Bacteria</taxon>
        <taxon>Pseudomonadati</taxon>
        <taxon>Bacteroidota</taxon>
        <taxon>Flavobacteriia</taxon>
        <taxon>Flavobacteriales</taxon>
        <taxon>Flavobacteriaceae</taxon>
        <taxon>Flavobacterium</taxon>
    </lineage>
</organism>
<comment type="caution">
    <text evidence="1">The sequence shown here is derived from an EMBL/GenBank/DDBJ whole genome shotgun (WGS) entry which is preliminary data.</text>
</comment>
<proteinExistence type="predicted"/>